<dbReference type="Gene3D" id="3.40.366.10">
    <property type="entry name" value="Malonyl-Coenzyme A Acyl Carrier Protein, domain 2"/>
    <property type="match status" value="1"/>
</dbReference>
<dbReference type="Pfam" id="PF21089">
    <property type="entry name" value="PKS_DH_N"/>
    <property type="match status" value="1"/>
</dbReference>
<dbReference type="Gene3D" id="3.40.47.10">
    <property type="match status" value="1"/>
</dbReference>
<dbReference type="Pfam" id="PF00550">
    <property type="entry name" value="PP-binding"/>
    <property type="match status" value="1"/>
</dbReference>
<dbReference type="InterPro" id="IPR013968">
    <property type="entry name" value="PKS_KR"/>
</dbReference>
<dbReference type="Gene3D" id="3.40.50.720">
    <property type="entry name" value="NAD(P)-binding Rossmann-like Domain"/>
    <property type="match status" value="1"/>
</dbReference>
<keyword evidence="7" id="KW-0521">NADP</keyword>
<dbReference type="InterPro" id="IPR001031">
    <property type="entry name" value="Thioesterase"/>
</dbReference>
<dbReference type="Gene3D" id="3.40.50.1820">
    <property type="entry name" value="alpha/beta hydrolase"/>
    <property type="match status" value="1"/>
</dbReference>
<dbReference type="SMART" id="SM00822">
    <property type="entry name" value="PKS_KR"/>
    <property type="match status" value="1"/>
</dbReference>
<dbReference type="SUPFAM" id="SSF52151">
    <property type="entry name" value="FabD/lysophospholipase-like"/>
    <property type="match status" value="1"/>
</dbReference>
<dbReference type="SUPFAM" id="SSF47336">
    <property type="entry name" value="ACP-like"/>
    <property type="match status" value="1"/>
</dbReference>
<feature type="domain" description="PKS/mFAS DH" evidence="24">
    <location>
        <begin position="1392"/>
        <end position="1678"/>
    </location>
</feature>
<accession>A0A5B0DUY6</accession>
<evidence type="ECO:0000256" key="2">
    <source>
        <dbReference type="ARBA" id="ARBA00001957"/>
    </source>
</evidence>
<dbReference type="InterPro" id="IPR036736">
    <property type="entry name" value="ACP-like_sf"/>
</dbReference>
<dbReference type="PROSITE" id="PS52004">
    <property type="entry name" value="KS3_2"/>
    <property type="match status" value="1"/>
</dbReference>
<keyword evidence="8" id="KW-0560">Oxidoreductase</keyword>
<proteinExistence type="predicted"/>
<dbReference type="SMART" id="SM00824">
    <property type="entry name" value="PKS_TE"/>
    <property type="match status" value="1"/>
</dbReference>
<dbReference type="EC" id="2.3.1.292" evidence="16"/>
<dbReference type="InterPro" id="IPR018201">
    <property type="entry name" value="Ketoacyl_synth_AS"/>
</dbReference>
<evidence type="ECO:0000256" key="16">
    <source>
        <dbReference type="ARBA" id="ARBA00066974"/>
    </source>
</evidence>
<dbReference type="InterPro" id="IPR020807">
    <property type="entry name" value="PKS_DH"/>
</dbReference>
<evidence type="ECO:0000256" key="5">
    <source>
        <dbReference type="ARBA" id="ARBA00022679"/>
    </source>
</evidence>
<dbReference type="InterPro" id="IPR020802">
    <property type="entry name" value="TesA-like"/>
</dbReference>
<dbReference type="PROSITE" id="PS52019">
    <property type="entry name" value="PKS_MFAS_DH"/>
    <property type="match status" value="1"/>
</dbReference>
<evidence type="ECO:0000259" key="22">
    <source>
        <dbReference type="PROSITE" id="PS50075"/>
    </source>
</evidence>
<comment type="catalytic activity">
    <reaction evidence="11">
        <text>17-(4-hydroxyphenyl)heptadecanoyl-[(phenol)carboxyphthiodiolenone synthase] + 2 (S)-methylmalonyl-CoA + 3 malonyl-CoA + 5 NADPH + 10 H(+) = C35-(phenol)carboxyphthiodiolenone-[(phenol)carboxyphthiodiolenone synthase] + 5 CO2 + 5 NADP(+) + 5 CoA + 2 H2O</text>
        <dbReference type="Rhea" id="RHEA:57756"/>
        <dbReference type="Rhea" id="RHEA-COMP:14272"/>
        <dbReference type="Rhea" id="RHEA-COMP:14989"/>
        <dbReference type="ChEBI" id="CHEBI:15377"/>
        <dbReference type="ChEBI" id="CHEBI:15378"/>
        <dbReference type="ChEBI" id="CHEBI:16526"/>
        <dbReference type="ChEBI" id="CHEBI:57287"/>
        <dbReference type="ChEBI" id="CHEBI:57327"/>
        <dbReference type="ChEBI" id="CHEBI:57384"/>
        <dbReference type="ChEBI" id="CHEBI:57783"/>
        <dbReference type="ChEBI" id="CHEBI:58349"/>
        <dbReference type="ChEBI" id="CHEBI:133300"/>
        <dbReference type="ChEBI" id="CHEBI:142259"/>
        <dbReference type="EC" id="2.3.1.292"/>
    </reaction>
</comment>
<gene>
    <name evidence="25" type="ORF">FPY71_08780</name>
</gene>
<evidence type="ECO:0000256" key="14">
    <source>
        <dbReference type="ARBA" id="ARBA00052745"/>
    </source>
</evidence>
<dbReference type="Pfam" id="PF08659">
    <property type="entry name" value="KR"/>
    <property type="match status" value="1"/>
</dbReference>
<reference evidence="25 26" key="1">
    <citation type="submission" date="2019-08" db="EMBL/GenBank/DDBJ databases">
        <title>Aureimonas fodiniaquatilis sp. nov., isolated from a coal mine wastewater.</title>
        <authorList>
            <person name="Kim W."/>
        </authorList>
    </citation>
    <scope>NUCLEOTIDE SEQUENCE [LARGE SCALE GENOMIC DNA]</scope>
    <source>
        <strain evidence="25 26">CAU 1482</strain>
    </source>
</reference>
<evidence type="ECO:0000313" key="25">
    <source>
        <dbReference type="EMBL" id="KAA0970584.1"/>
    </source>
</evidence>
<dbReference type="Gene3D" id="3.10.129.110">
    <property type="entry name" value="Polyketide synthase dehydratase"/>
    <property type="match status" value="1"/>
</dbReference>
<dbReference type="FunFam" id="3.40.47.10:FF:000042">
    <property type="entry name" value="Polyketide synthase Pks13"/>
    <property type="match status" value="1"/>
</dbReference>
<dbReference type="GO" id="GO:0005886">
    <property type="term" value="C:plasma membrane"/>
    <property type="evidence" value="ECO:0007669"/>
    <property type="project" value="TreeGrafter"/>
</dbReference>
<dbReference type="Gene3D" id="1.10.1200.10">
    <property type="entry name" value="ACP-like"/>
    <property type="match status" value="1"/>
</dbReference>
<keyword evidence="6" id="KW-0276">Fatty acid metabolism</keyword>
<dbReference type="SUPFAM" id="SSF53901">
    <property type="entry name" value="Thiolase-like"/>
    <property type="match status" value="1"/>
</dbReference>
<name>A0A5B0DUY6_9HYPH</name>
<evidence type="ECO:0000256" key="12">
    <source>
        <dbReference type="ARBA" id="ARBA00051971"/>
    </source>
</evidence>
<dbReference type="InterPro" id="IPR016039">
    <property type="entry name" value="Thiolase-like"/>
</dbReference>
<keyword evidence="4" id="KW-0597">Phosphoprotein</keyword>
<evidence type="ECO:0000256" key="13">
    <source>
        <dbReference type="ARBA" id="ARBA00052119"/>
    </source>
</evidence>
<evidence type="ECO:0000256" key="15">
    <source>
        <dbReference type="ARBA" id="ARBA00058455"/>
    </source>
</evidence>
<dbReference type="PROSITE" id="PS50075">
    <property type="entry name" value="CARRIER"/>
    <property type="match status" value="1"/>
</dbReference>
<keyword evidence="3" id="KW-0596">Phosphopantetheine</keyword>
<dbReference type="InterPro" id="IPR049490">
    <property type="entry name" value="C883_1060-like_KR_N"/>
</dbReference>
<keyword evidence="5" id="KW-0808">Transferase</keyword>
<dbReference type="Proteomes" id="UP000324738">
    <property type="component" value="Unassembled WGS sequence"/>
</dbReference>
<dbReference type="GO" id="GO:0031177">
    <property type="term" value="F:phosphopantetheine binding"/>
    <property type="evidence" value="ECO:0007669"/>
    <property type="project" value="InterPro"/>
</dbReference>
<feature type="active site" description="Proton acceptor; for dehydratase activity" evidence="21">
    <location>
        <position position="1427"/>
    </location>
</feature>
<dbReference type="PROSITE" id="PS00606">
    <property type="entry name" value="KS3_1"/>
    <property type="match status" value="1"/>
</dbReference>
<dbReference type="InterPro" id="IPR020841">
    <property type="entry name" value="PKS_Beta-ketoAc_synthase_dom"/>
</dbReference>
<dbReference type="GO" id="GO:0006633">
    <property type="term" value="P:fatty acid biosynthetic process"/>
    <property type="evidence" value="ECO:0007669"/>
    <property type="project" value="InterPro"/>
</dbReference>
<sequence length="2149" mass="233793">MADETFSPNDIAIVGMALRVPGAKDAAGFWKNLCDGVESISTLTPEELIQHGESAERMHHPNYVPRAAVLDEMELFDADFFGLSPKEAAIMDPQHRQFLECAWEAMEDAGRTPDTANGPVGVFAGCGMGSYFYFNVCSNRQLVEETGMFLLRHTGNDKDFLATRASFNFDLRGPSVNVQTACSTSLVAVHYACQSLLNGECDMALAGGVTIELPHRRGYVFQDGEILSPDGHCRAFDHRAAGTVFGSGTGVVVLRRLADAMEDGDVIHAVIKASALNNDGGTKAGYLAPSVSGQAEAIVEAQVLSGLPVETIGYVECHGTGTYLGDPIEIEALTQAFRQSTSQTGFCRIGSVKTNIGHLDTAAGVVGLIKAALIVKHGQIPPSLNYEKPNPSIAFETTPFIVNDRLTEWQDTGAPRRAAINSLGVGGTNAHVILEQPPVASTPKGRPASADNDNAQLLVFSAKSRKALDGAVARLAARLADDSNLSLRDTAYTLLHGRKAFEHRRVVAVRDRQDAIATLSDTETRRAFTHSAMDSTSGAVFLFPGGGAQHTGMTAQLYAQDTGFRALVDEGLSYLPAAAATEIRQAWLEASAGNEAAAQALLKPSVQLPAILIIEIAISRTLMAAGIRPSALIGHSMGENAAACLAGVFSFKDAVNLVRLRGELFDTIAPGGMLSVPMDPASLQAILPEALDLASVNAPQFCVVSGKNEDLEAFRADLLARDIESTRIQIDIAAHSRMLDDILPRFEAFLRSIRLSAPRIPIMSNLTGEWLSDAQAIDPTYWCRHLRSTVEFARGMGALAADKSRVYIEVGPSRALSSLAKAQGNIDANQIINALPHPDEVVDDRLYLLTAIGRAFAVGLPADLSAMFKDSGARRVSLPTYAFQHRRFFIEQAAATTAKAGEAAPLLRRADISDWGYRPVWKQSLPDIESEVAAERQFWLVFADEGGIGANLTERLRKAGHRVATVRLGDNFGKRGADDYVLCPENERAGYDALFSGLAADGEMPSQIVHLWLLTTDESHRPGSSFFHRNQECGFYSILYLSQAMADAGAGAPLHLTIATNGMQRVADEAVPCPEKATILGPALVLPKEMPGVTVRIADMDLPVKVAQKQTRSTLFARRRPEADEQLPDTEGQLWNELMAAPATETLAYRAEKRWKRAYAPLKLQETDKLAIRQRGVYMFTGGQGDLALALASQLVNDYQAKIVLVGRRPLPDRSQWPLLSKALNRRDRTRRTIAAISAMEETGAKVLYLNADVGNQVEMQAAVAEARKEFGELNGVFHTAGLVKDDLIPLKTHADVEEVFAPKVHGTAVLADSLDQEKLDLLVLFSSTSTDTAPAGQVDYVAANAYLNAYAESCRNRTDRKTVAVHWGVWDETGLAARAMGRSVVDSQTLEPASGPFFTHWVEDEDENLWLETSISPRTHWLLSEHRLVSGTAILPGTGYIELLLQAAREYGLAEAVEIRDLVFLRPLDVEDNAEKLVRLRLEPTRQGLRATITAQASDGAFVRHAEALLLQAATEQPRIDIAAVQARCTERTAAEPGQTLRAAQEDHVRFGPRWRVLKSLSLGKGEALAELELAEQAKGDDTRLHPALMDIATGCAMDLIAGYGDSKVLWAPASYAKLRVLAPLPQKTVSWLRLADAEGLGDGYAAFDVVLADEAGNVIAQVDHFIIKRLDDDVSFAAPAADTARAPSAAPRSTSPAVLALAAQVAQGIRPAEGFSALVRALGTGESQPIISSMDLPALISRANQPLEEVEKSSQLFERPALERDFVAPRNAIERKLADFWRELLGVDGIGVDDSFFDIGGHSLIAVRLFRMIRQEYGLDFPISVLFEAPTIAACAALIGEKVGTQDGEDGSTEPRQEDATSKLTHLVVMHKGKNPQATPFFLCAGMFGNILNLRHLALHLGTDRPVYGLQSRGLYGMESPHETFEEAAREIISEIRTVQPHGPYLLGGFSGGGITAFEIARQLQEAGETVSRLIMLDTPLPTQPALTQMDRLDMKLQDLKRNKLSFVSQWWRNRMLWEKERREKESAATSENSTEQFHNHNIEAAFRRALELYQVRPYAGTVHLFRPVPDVVYQLRDGRRLQEGRTIVLDDNGWTPFVDELVVAIVPGDHDGMVLEPCVRVLAERMRQVLNEAPVNTSQSVLMAAE</sequence>
<dbReference type="Pfam" id="PF00975">
    <property type="entry name" value="Thioesterase"/>
    <property type="match status" value="1"/>
</dbReference>
<dbReference type="InterPro" id="IPR014043">
    <property type="entry name" value="Acyl_transferase_dom"/>
</dbReference>
<dbReference type="InterPro" id="IPR036291">
    <property type="entry name" value="NAD(P)-bd_dom_sf"/>
</dbReference>
<dbReference type="FunFam" id="1.10.1200.10:FF:000005">
    <property type="entry name" value="Nonribosomal peptide synthetase 1"/>
    <property type="match status" value="1"/>
</dbReference>
<dbReference type="InterPro" id="IPR014030">
    <property type="entry name" value="Ketoacyl_synth_N"/>
</dbReference>
<dbReference type="GO" id="GO:0004315">
    <property type="term" value="F:3-oxoacyl-[acyl-carrier-protein] synthase activity"/>
    <property type="evidence" value="ECO:0007669"/>
    <property type="project" value="InterPro"/>
</dbReference>
<dbReference type="InterPro" id="IPR050091">
    <property type="entry name" value="PKS_NRPS_Biosynth_Enz"/>
</dbReference>
<evidence type="ECO:0000256" key="6">
    <source>
        <dbReference type="ARBA" id="ARBA00022832"/>
    </source>
</evidence>
<keyword evidence="26" id="KW-1185">Reference proteome</keyword>
<dbReference type="Gene3D" id="3.30.70.250">
    <property type="entry name" value="Malonyl-CoA ACP transacylase, ACP-binding"/>
    <property type="match status" value="1"/>
</dbReference>
<evidence type="ECO:0000256" key="19">
    <source>
        <dbReference type="ARBA" id="ARBA00078169"/>
    </source>
</evidence>
<evidence type="ECO:0000256" key="11">
    <source>
        <dbReference type="ARBA" id="ARBA00050973"/>
    </source>
</evidence>
<dbReference type="Pfam" id="PF02801">
    <property type="entry name" value="Ketoacyl-synt_C"/>
    <property type="match status" value="1"/>
</dbReference>
<dbReference type="Pfam" id="PF14765">
    <property type="entry name" value="PS-DH"/>
    <property type="match status" value="1"/>
</dbReference>
<evidence type="ECO:0000313" key="26">
    <source>
        <dbReference type="Proteomes" id="UP000324738"/>
    </source>
</evidence>
<organism evidence="25 26">
    <name type="scientific">Aureimonas fodinaquatilis</name>
    <dbReference type="NCBI Taxonomy" id="2565783"/>
    <lineage>
        <taxon>Bacteria</taxon>
        <taxon>Pseudomonadati</taxon>
        <taxon>Pseudomonadota</taxon>
        <taxon>Alphaproteobacteria</taxon>
        <taxon>Hyphomicrobiales</taxon>
        <taxon>Aurantimonadaceae</taxon>
        <taxon>Aureimonas</taxon>
    </lineage>
</organism>
<dbReference type="SMART" id="SM00823">
    <property type="entry name" value="PKS_PP"/>
    <property type="match status" value="1"/>
</dbReference>
<evidence type="ECO:0000256" key="3">
    <source>
        <dbReference type="ARBA" id="ARBA00022450"/>
    </source>
</evidence>
<dbReference type="CDD" id="cd00833">
    <property type="entry name" value="PKS"/>
    <property type="match status" value="1"/>
</dbReference>
<comment type="cofactor">
    <cofactor evidence="2">
        <name>pantetheine 4'-phosphate</name>
        <dbReference type="ChEBI" id="CHEBI:47942"/>
    </cofactor>
</comment>
<dbReference type="Pfam" id="PF22621">
    <property type="entry name" value="CurL-like_PKS_C"/>
    <property type="match status" value="1"/>
</dbReference>
<comment type="catalytic activity">
    <reaction evidence="12">
        <text>19-(4-hydroxyphenyl)nonadecanoyl-[(phenol)carboxyphthiodiolenone synthase] + 2 (S)-methylmalonyl-CoA + 3 malonyl-CoA + 5 NADPH + 10 H(+) = C37-(phenol)carboxyphthiodiolenone-[(phenol)carboxyphthiodiolenone synthase] + 5 CO2 + 5 NADP(+) + 5 CoA + 2 H2O</text>
        <dbReference type="Rhea" id="RHEA:57760"/>
        <dbReference type="Rhea" id="RHEA-COMP:14273"/>
        <dbReference type="Rhea" id="RHEA-COMP:14990"/>
        <dbReference type="ChEBI" id="CHEBI:15377"/>
        <dbReference type="ChEBI" id="CHEBI:15378"/>
        <dbReference type="ChEBI" id="CHEBI:16526"/>
        <dbReference type="ChEBI" id="CHEBI:57287"/>
        <dbReference type="ChEBI" id="CHEBI:57327"/>
        <dbReference type="ChEBI" id="CHEBI:57384"/>
        <dbReference type="ChEBI" id="CHEBI:57783"/>
        <dbReference type="ChEBI" id="CHEBI:58349"/>
        <dbReference type="ChEBI" id="CHEBI:133301"/>
        <dbReference type="ChEBI" id="CHEBI:142260"/>
        <dbReference type="EC" id="2.3.1.292"/>
    </reaction>
</comment>
<dbReference type="OrthoDB" id="9778690at2"/>
<dbReference type="InterPro" id="IPR049552">
    <property type="entry name" value="PKS_DH_N"/>
</dbReference>
<dbReference type="InterPro" id="IPR014031">
    <property type="entry name" value="Ketoacyl_synth_C"/>
</dbReference>
<dbReference type="Pfam" id="PF00109">
    <property type="entry name" value="ketoacyl-synt"/>
    <property type="match status" value="1"/>
</dbReference>
<dbReference type="SMART" id="SM00827">
    <property type="entry name" value="PKS_AT"/>
    <property type="match status" value="1"/>
</dbReference>
<dbReference type="Pfam" id="PF21394">
    <property type="entry name" value="Beta-ketacyl_N"/>
    <property type="match status" value="1"/>
</dbReference>
<dbReference type="SMART" id="SM00825">
    <property type="entry name" value="PKS_KS"/>
    <property type="match status" value="1"/>
</dbReference>
<dbReference type="InterPro" id="IPR057326">
    <property type="entry name" value="KR_dom"/>
</dbReference>
<evidence type="ECO:0000256" key="10">
    <source>
        <dbReference type="ARBA" id="ARBA00023268"/>
    </source>
</evidence>
<dbReference type="SUPFAM" id="SSF51735">
    <property type="entry name" value="NAD(P)-binding Rossmann-fold domains"/>
    <property type="match status" value="2"/>
</dbReference>
<comment type="caution">
    <text evidence="25">The sequence shown here is derived from an EMBL/GenBank/DDBJ whole genome shotgun (WGS) entry which is preliminary data.</text>
</comment>
<dbReference type="Gene3D" id="3.30.70.3290">
    <property type="match status" value="1"/>
</dbReference>
<dbReference type="InterPro" id="IPR016036">
    <property type="entry name" value="Malonyl_transacylase_ACP-bd"/>
</dbReference>
<dbReference type="InterPro" id="IPR049900">
    <property type="entry name" value="PKS_mFAS_DH"/>
</dbReference>
<feature type="domain" description="Carrier" evidence="22">
    <location>
        <begin position="1770"/>
        <end position="1845"/>
    </location>
</feature>
<dbReference type="InterPro" id="IPR020806">
    <property type="entry name" value="PKS_PP-bd"/>
</dbReference>
<evidence type="ECO:0000256" key="9">
    <source>
        <dbReference type="ARBA" id="ARBA00023098"/>
    </source>
</evidence>
<feature type="domain" description="Ketosynthase family 3 (KS3)" evidence="23">
    <location>
        <begin position="8"/>
        <end position="436"/>
    </location>
</feature>
<dbReference type="PANTHER" id="PTHR43775">
    <property type="entry name" value="FATTY ACID SYNTHASE"/>
    <property type="match status" value="1"/>
</dbReference>
<comment type="function">
    <text evidence="15">Part of the PpsABCDE complex involved in the biosynthesis of the lipid core common to phthiocerols and phenolphthiocerols by successive additions of malonyl-CoA or methylmalonyl-CoA extender units. PpsA can accept as substrate the activated forms of either icosanoyl (C20), docosanoyl (C22) or lignoceroyl (C24) groups from FadD26, or a (4-hydroxyphenyl)-C17 or (4-hydroxyphenyl)-C19 fatty acyl from FadD29. PpsA initiates the biosynthesis and extends its substrate using a malonyl-CoA extender unit. The PpsB and PpsC proteins add the second and third malonyl-CoA extender units. PpsD adds an (R)-methylmalonyl unit and PpsE adds a second (R)-methylmalonyl unit. The incorporation of the methylmalonyl units results in formation of two branched methyl groups in the elongated product.</text>
</comment>
<dbReference type="InterPro" id="IPR042104">
    <property type="entry name" value="PKS_dehydratase_sf"/>
</dbReference>
<dbReference type="InterPro" id="IPR001227">
    <property type="entry name" value="Ac_transferase_dom_sf"/>
</dbReference>
<dbReference type="SUPFAM" id="SSF55048">
    <property type="entry name" value="Probable ACP-binding domain of malonyl-CoA ACP transacylase"/>
    <property type="match status" value="1"/>
</dbReference>
<evidence type="ECO:0000256" key="21">
    <source>
        <dbReference type="PROSITE-ProRule" id="PRU01363"/>
    </source>
</evidence>
<dbReference type="RefSeq" id="WP_149299692.1">
    <property type="nucleotide sequence ID" value="NZ_VTWH01000002.1"/>
</dbReference>
<dbReference type="GO" id="GO:0071770">
    <property type="term" value="P:DIM/DIP cell wall layer assembly"/>
    <property type="evidence" value="ECO:0007669"/>
    <property type="project" value="TreeGrafter"/>
</dbReference>
<dbReference type="EMBL" id="VTWH01000002">
    <property type="protein sequence ID" value="KAA0970584.1"/>
    <property type="molecule type" value="Genomic_DNA"/>
</dbReference>
<evidence type="ECO:0000256" key="20">
    <source>
        <dbReference type="ARBA" id="ARBA00084020"/>
    </source>
</evidence>
<feature type="active site" description="Proton donor; for dehydratase activity" evidence="21">
    <location>
        <position position="1592"/>
    </location>
</feature>
<keyword evidence="10" id="KW-0511">Multifunctional enzyme</keyword>
<evidence type="ECO:0000256" key="17">
    <source>
        <dbReference type="ARBA" id="ARBA00073623"/>
    </source>
</evidence>
<dbReference type="InterPro" id="IPR009081">
    <property type="entry name" value="PP-bd_ACP"/>
</dbReference>
<evidence type="ECO:0000259" key="24">
    <source>
        <dbReference type="PROSITE" id="PS52019"/>
    </source>
</evidence>
<evidence type="ECO:0000256" key="18">
    <source>
        <dbReference type="ARBA" id="ARBA00075053"/>
    </source>
</evidence>
<keyword evidence="9" id="KW-0443">Lipid metabolism</keyword>
<comment type="cofactor">
    <cofactor evidence="1">
        <name>NADP(+)</name>
        <dbReference type="ChEBI" id="CHEBI:58349"/>
    </cofactor>
</comment>
<evidence type="ECO:0000256" key="4">
    <source>
        <dbReference type="ARBA" id="ARBA00022553"/>
    </source>
</evidence>
<feature type="region of interest" description="C-terminal hotdog fold" evidence="21">
    <location>
        <begin position="1531"/>
        <end position="1678"/>
    </location>
</feature>
<dbReference type="GO" id="GO:0034081">
    <property type="term" value="C:polyketide synthase complex"/>
    <property type="evidence" value="ECO:0007669"/>
    <property type="project" value="UniProtKB-ARBA"/>
</dbReference>
<dbReference type="SMART" id="SM00826">
    <property type="entry name" value="PKS_DH"/>
    <property type="match status" value="1"/>
</dbReference>
<dbReference type="GO" id="GO:0016491">
    <property type="term" value="F:oxidoreductase activity"/>
    <property type="evidence" value="ECO:0007669"/>
    <property type="project" value="UniProtKB-KW"/>
</dbReference>
<dbReference type="PANTHER" id="PTHR43775:SF37">
    <property type="entry name" value="SI:DKEY-61P9.11"/>
    <property type="match status" value="1"/>
</dbReference>
<dbReference type="Pfam" id="PF00698">
    <property type="entry name" value="Acyl_transf_1"/>
    <property type="match status" value="1"/>
</dbReference>
<evidence type="ECO:0000256" key="8">
    <source>
        <dbReference type="ARBA" id="ARBA00023002"/>
    </source>
</evidence>
<dbReference type="SUPFAM" id="SSF53474">
    <property type="entry name" value="alpha/beta-Hydrolases"/>
    <property type="match status" value="1"/>
</dbReference>
<dbReference type="InterPro" id="IPR049551">
    <property type="entry name" value="PKS_DH_C"/>
</dbReference>
<comment type="catalytic activity">
    <reaction evidence="13">
        <text>docosanoyl-[(phenol)carboxyphthiodiolenone synthase] + 2 (S)-methylmalonyl-CoA + 3 malonyl-CoA + 5 NADPH + 10 H(+) = C34-carboxyphthiodiolenone-[(phenol)carboxyphthiodiolenone synthase] + 5 CO2 + 5 NADP(+) + 5 CoA + 2 H2O</text>
        <dbReference type="Rhea" id="RHEA:57752"/>
        <dbReference type="Rhea" id="RHEA-COMP:14987"/>
        <dbReference type="Rhea" id="RHEA-COMP:14988"/>
        <dbReference type="ChEBI" id="CHEBI:15377"/>
        <dbReference type="ChEBI" id="CHEBI:15378"/>
        <dbReference type="ChEBI" id="CHEBI:16526"/>
        <dbReference type="ChEBI" id="CHEBI:57287"/>
        <dbReference type="ChEBI" id="CHEBI:57327"/>
        <dbReference type="ChEBI" id="CHEBI:57384"/>
        <dbReference type="ChEBI" id="CHEBI:57783"/>
        <dbReference type="ChEBI" id="CHEBI:58349"/>
        <dbReference type="ChEBI" id="CHEBI:142237"/>
        <dbReference type="ChEBI" id="CHEBI:142238"/>
        <dbReference type="EC" id="2.3.1.292"/>
    </reaction>
</comment>
<comment type="catalytic activity">
    <reaction evidence="14">
        <text>icosanoyl-[(phenol)carboxyphthiodiolenone synthase] + 2 (S)-methylmalonyl-CoA + 3 malonyl-CoA + 5 NADPH + 10 H(+) = C32-carboxyphthiodiolenone-[(phenol)carboxyphthiodiolenone synthase] + 5 CO2 + 5 NADP(+) + 5 CoA + 2 H2O</text>
        <dbReference type="Rhea" id="RHEA:57748"/>
        <dbReference type="Rhea" id="RHEA-COMP:14985"/>
        <dbReference type="Rhea" id="RHEA-COMP:14986"/>
        <dbReference type="ChEBI" id="CHEBI:15377"/>
        <dbReference type="ChEBI" id="CHEBI:15378"/>
        <dbReference type="ChEBI" id="CHEBI:16526"/>
        <dbReference type="ChEBI" id="CHEBI:57287"/>
        <dbReference type="ChEBI" id="CHEBI:57327"/>
        <dbReference type="ChEBI" id="CHEBI:57384"/>
        <dbReference type="ChEBI" id="CHEBI:57783"/>
        <dbReference type="ChEBI" id="CHEBI:58349"/>
        <dbReference type="ChEBI" id="CHEBI:87848"/>
        <dbReference type="ChEBI" id="CHEBI:142236"/>
        <dbReference type="EC" id="2.3.1.292"/>
    </reaction>
</comment>
<dbReference type="GO" id="GO:0004312">
    <property type="term" value="F:fatty acid synthase activity"/>
    <property type="evidence" value="ECO:0007669"/>
    <property type="project" value="TreeGrafter"/>
</dbReference>
<evidence type="ECO:0000256" key="7">
    <source>
        <dbReference type="ARBA" id="ARBA00022857"/>
    </source>
</evidence>
<protein>
    <recommendedName>
        <fullName evidence="17">Phenolphthiocerol/phthiocerol polyketide synthase subunit E</fullName>
        <ecNumber evidence="16">2.3.1.292</ecNumber>
    </recommendedName>
    <alternativeName>
        <fullName evidence="19">(Phenol)carboxyphthiodiolenone synthase subunit E</fullName>
    </alternativeName>
    <alternativeName>
        <fullName evidence="20">Beta-ketoacyl-acyl-carrier-protein synthase I</fullName>
    </alternativeName>
    <alternativeName>
        <fullName evidence="18">Phthiocerol synthesis polyketide synthase type I PpsE</fullName>
    </alternativeName>
</protein>
<evidence type="ECO:0000256" key="1">
    <source>
        <dbReference type="ARBA" id="ARBA00001937"/>
    </source>
</evidence>
<evidence type="ECO:0000259" key="23">
    <source>
        <dbReference type="PROSITE" id="PS52004"/>
    </source>
</evidence>
<dbReference type="InterPro" id="IPR016035">
    <property type="entry name" value="Acyl_Trfase/lysoPLipase"/>
</dbReference>
<dbReference type="InterPro" id="IPR029058">
    <property type="entry name" value="AB_hydrolase_fold"/>
</dbReference>
<feature type="region of interest" description="N-terminal hotdog fold" evidence="21">
    <location>
        <begin position="1392"/>
        <end position="1518"/>
    </location>
</feature>